<dbReference type="CDD" id="cd00028">
    <property type="entry name" value="B_lectin"/>
    <property type="match status" value="1"/>
</dbReference>
<feature type="domain" description="Bulb-type lectin" evidence="7">
    <location>
        <begin position="34"/>
        <end position="155"/>
    </location>
</feature>
<dbReference type="InterPro" id="IPR001480">
    <property type="entry name" value="Bulb-type_lectin_dom"/>
</dbReference>
<dbReference type="EMBL" id="CAJGYO010000015">
    <property type="protein sequence ID" value="CAD6269653.1"/>
    <property type="molecule type" value="Genomic_DNA"/>
</dbReference>
<gene>
    <name evidence="8" type="ORF">NCGR_LOCUS52955</name>
</gene>
<dbReference type="Proteomes" id="UP000604825">
    <property type="component" value="Unassembled WGS sequence"/>
</dbReference>
<evidence type="ECO:0000259" key="7">
    <source>
        <dbReference type="PROSITE" id="PS50927"/>
    </source>
</evidence>
<dbReference type="SMART" id="SM00108">
    <property type="entry name" value="B_lectin"/>
    <property type="match status" value="1"/>
</dbReference>
<dbReference type="OrthoDB" id="678662at2759"/>
<evidence type="ECO:0000313" key="8">
    <source>
        <dbReference type="EMBL" id="CAD6269653.1"/>
    </source>
</evidence>
<protein>
    <recommendedName>
        <fullName evidence="2">non-specific serine/threonine protein kinase</fullName>
        <ecNumber evidence="2">2.7.11.1</ecNumber>
    </recommendedName>
</protein>
<dbReference type="GO" id="GO:0004674">
    <property type="term" value="F:protein serine/threonine kinase activity"/>
    <property type="evidence" value="ECO:0007669"/>
    <property type="project" value="UniProtKB-EC"/>
</dbReference>
<dbReference type="PANTHER" id="PTHR32444">
    <property type="entry name" value="BULB-TYPE LECTIN DOMAIN-CONTAINING PROTEIN"/>
    <property type="match status" value="1"/>
</dbReference>
<dbReference type="SUPFAM" id="SSF51110">
    <property type="entry name" value="alpha-D-mannose-specific plant lectins"/>
    <property type="match status" value="1"/>
</dbReference>
<feature type="chain" id="PRO_5032789873" description="non-specific serine/threonine protein kinase" evidence="6">
    <location>
        <begin position="23"/>
        <end position="180"/>
    </location>
</feature>
<comment type="catalytic activity">
    <reaction evidence="5">
        <text>L-seryl-[protein] + ATP = O-phospho-L-seryl-[protein] + ADP + H(+)</text>
        <dbReference type="Rhea" id="RHEA:17989"/>
        <dbReference type="Rhea" id="RHEA-COMP:9863"/>
        <dbReference type="Rhea" id="RHEA-COMP:11604"/>
        <dbReference type="ChEBI" id="CHEBI:15378"/>
        <dbReference type="ChEBI" id="CHEBI:29999"/>
        <dbReference type="ChEBI" id="CHEBI:30616"/>
        <dbReference type="ChEBI" id="CHEBI:83421"/>
        <dbReference type="ChEBI" id="CHEBI:456216"/>
        <dbReference type="EC" id="2.7.11.1"/>
    </reaction>
</comment>
<evidence type="ECO:0000256" key="1">
    <source>
        <dbReference type="ARBA" id="ARBA00004479"/>
    </source>
</evidence>
<evidence type="ECO:0000256" key="3">
    <source>
        <dbReference type="ARBA" id="ARBA00023170"/>
    </source>
</evidence>
<comment type="subcellular location">
    <subcellularLocation>
        <location evidence="1">Membrane</location>
        <topology evidence="1">Single-pass type I membrane protein</topology>
    </subcellularLocation>
</comment>
<comment type="caution">
    <text evidence="8">The sequence shown here is derived from an EMBL/GenBank/DDBJ whole genome shotgun (WGS) entry which is preliminary data.</text>
</comment>
<evidence type="ECO:0000256" key="5">
    <source>
        <dbReference type="ARBA" id="ARBA00048679"/>
    </source>
</evidence>
<dbReference type="PANTHER" id="PTHR32444:SF77">
    <property type="entry name" value="OS05G0163500 PROTEIN"/>
    <property type="match status" value="1"/>
</dbReference>
<dbReference type="GO" id="GO:0016020">
    <property type="term" value="C:membrane"/>
    <property type="evidence" value="ECO:0007669"/>
    <property type="project" value="UniProtKB-SubCell"/>
</dbReference>
<dbReference type="PROSITE" id="PS50927">
    <property type="entry name" value="BULB_LECTIN"/>
    <property type="match status" value="1"/>
</dbReference>
<evidence type="ECO:0000256" key="6">
    <source>
        <dbReference type="SAM" id="SignalP"/>
    </source>
</evidence>
<dbReference type="AlphaFoldDB" id="A0A811RI66"/>
<organism evidence="8 9">
    <name type="scientific">Miscanthus lutarioriparius</name>
    <dbReference type="NCBI Taxonomy" id="422564"/>
    <lineage>
        <taxon>Eukaryota</taxon>
        <taxon>Viridiplantae</taxon>
        <taxon>Streptophyta</taxon>
        <taxon>Embryophyta</taxon>
        <taxon>Tracheophyta</taxon>
        <taxon>Spermatophyta</taxon>
        <taxon>Magnoliopsida</taxon>
        <taxon>Liliopsida</taxon>
        <taxon>Poales</taxon>
        <taxon>Poaceae</taxon>
        <taxon>PACMAD clade</taxon>
        <taxon>Panicoideae</taxon>
        <taxon>Andropogonodae</taxon>
        <taxon>Andropogoneae</taxon>
        <taxon>Saccharinae</taxon>
        <taxon>Miscanthus</taxon>
    </lineage>
</organism>
<dbReference type="Gene3D" id="2.90.10.10">
    <property type="entry name" value="Bulb-type lectin domain"/>
    <property type="match status" value="1"/>
</dbReference>
<reference evidence="8" key="1">
    <citation type="submission" date="2020-10" db="EMBL/GenBank/DDBJ databases">
        <authorList>
            <person name="Han B."/>
            <person name="Lu T."/>
            <person name="Zhao Q."/>
            <person name="Huang X."/>
            <person name="Zhao Y."/>
        </authorList>
    </citation>
    <scope>NUCLEOTIDE SEQUENCE</scope>
</reference>
<feature type="signal peptide" evidence="6">
    <location>
        <begin position="1"/>
        <end position="22"/>
    </location>
</feature>
<comment type="catalytic activity">
    <reaction evidence="4">
        <text>L-threonyl-[protein] + ATP = O-phospho-L-threonyl-[protein] + ADP + H(+)</text>
        <dbReference type="Rhea" id="RHEA:46608"/>
        <dbReference type="Rhea" id="RHEA-COMP:11060"/>
        <dbReference type="Rhea" id="RHEA-COMP:11605"/>
        <dbReference type="ChEBI" id="CHEBI:15378"/>
        <dbReference type="ChEBI" id="CHEBI:30013"/>
        <dbReference type="ChEBI" id="CHEBI:30616"/>
        <dbReference type="ChEBI" id="CHEBI:61977"/>
        <dbReference type="ChEBI" id="CHEBI:456216"/>
        <dbReference type="EC" id="2.7.11.1"/>
    </reaction>
</comment>
<keyword evidence="6" id="KW-0732">Signal</keyword>
<dbReference type="FunFam" id="2.90.10.10:FF:000002">
    <property type="entry name" value="Serine/threonine-protein kinase"/>
    <property type="match status" value="1"/>
</dbReference>
<dbReference type="EC" id="2.7.11.1" evidence="2"/>
<evidence type="ECO:0000256" key="4">
    <source>
        <dbReference type="ARBA" id="ARBA00047899"/>
    </source>
</evidence>
<sequence length="180" mass="19369">MHPLLRVVVLVGLLSLQASCSASRDTVSPGNGLAGTGSSSRLVSNNSKFALGFFKPDITPFHHTTSNPNTYHGIWFNKVPKLGPLWSANGDSPVVDPTIPKLAISGDGNLDQTTNSVIWSTRANPTTNDTVAVLLNDGNLVLRSSSNSSAVFWQSFDYPTDTFFERPQIQFNKVPPVGLN</sequence>
<dbReference type="GO" id="GO:0051707">
    <property type="term" value="P:response to other organism"/>
    <property type="evidence" value="ECO:0007669"/>
    <property type="project" value="UniProtKB-ARBA"/>
</dbReference>
<evidence type="ECO:0000256" key="2">
    <source>
        <dbReference type="ARBA" id="ARBA00012513"/>
    </source>
</evidence>
<name>A0A811RI66_9POAL</name>
<dbReference type="InterPro" id="IPR036426">
    <property type="entry name" value="Bulb-type_lectin_dom_sf"/>
</dbReference>
<accession>A0A811RI66</accession>
<evidence type="ECO:0000313" key="9">
    <source>
        <dbReference type="Proteomes" id="UP000604825"/>
    </source>
</evidence>
<keyword evidence="9" id="KW-1185">Reference proteome</keyword>
<keyword evidence="3" id="KW-0675">Receptor</keyword>
<dbReference type="Pfam" id="PF01453">
    <property type="entry name" value="B_lectin"/>
    <property type="match status" value="1"/>
</dbReference>
<proteinExistence type="predicted"/>